<keyword evidence="3" id="KW-1185">Reference proteome</keyword>
<dbReference type="AlphaFoldDB" id="A0A1B0GGM6"/>
<proteinExistence type="predicted"/>
<protein>
    <submittedName>
        <fullName evidence="2">Uncharacterized protein</fullName>
    </submittedName>
</protein>
<keyword evidence="1" id="KW-1133">Transmembrane helix</keyword>
<sequence length="110" mass="12310">MLTDADGNALKTTYVCVPAGVQTAVQTDVLYGYTSTIRSHVVISALVKLNDIITLAFINIVIALQQDFSDKCMRCTTPPASPYYDLKDLWSSYVQYQGIINQHLFPNYVR</sequence>
<evidence type="ECO:0000313" key="3">
    <source>
        <dbReference type="Proteomes" id="UP000092445"/>
    </source>
</evidence>
<reference evidence="2" key="2">
    <citation type="submission" date="2020-05" db="UniProtKB">
        <authorList>
            <consortium name="EnsemblMetazoa"/>
        </authorList>
    </citation>
    <scope>IDENTIFICATION</scope>
    <source>
        <strain evidence="2">IAEA</strain>
    </source>
</reference>
<name>A0A1B0GGM6_GLOPL</name>
<keyword evidence="1" id="KW-0812">Transmembrane</keyword>
<accession>A0A1B0GGM6</accession>
<dbReference type="EnsemblMetazoa" id="GPAI000022-RA">
    <property type="protein sequence ID" value="GPAI000022-PA"/>
    <property type="gene ID" value="GPAI000022"/>
</dbReference>
<dbReference type="VEuPathDB" id="VectorBase:GPAI000022"/>
<keyword evidence="1" id="KW-0472">Membrane</keyword>
<evidence type="ECO:0000313" key="2">
    <source>
        <dbReference type="EnsemblMetazoa" id="GPAI000022-PA"/>
    </source>
</evidence>
<organism evidence="2 3">
    <name type="scientific">Glossina pallidipes</name>
    <name type="common">Tsetse fly</name>
    <dbReference type="NCBI Taxonomy" id="7398"/>
    <lineage>
        <taxon>Eukaryota</taxon>
        <taxon>Metazoa</taxon>
        <taxon>Ecdysozoa</taxon>
        <taxon>Arthropoda</taxon>
        <taxon>Hexapoda</taxon>
        <taxon>Insecta</taxon>
        <taxon>Pterygota</taxon>
        <taxon>Neoptera</taxon>
        <taxon>Endopterygota</taxon>
        <taxon>Diptera</taxon>
        <taxon>Brachycera</taxon>
        <taxon>Muscomorpha</taxon>
        <taxon>Hippoboscoidea</taxon>
        <taxon>Glossinidae</taxon>
        <taxon>Glossina</taxon>
    </lineage>
</organism>
<feature type="transmembrane region" description="Helical" evidence="1">
    <location>
        <begin position="41"/>
        <end position="64"/>
    </location>
</feature>
<dbReference type="Proteomes" id="UP000092445">
    <property type="component" value="Unassembled WGS sequence"/>
</dbReference>
<evidence type="ECO:0000256" key="1">
    <source>
        <dbReference type="SAM" id="Phobius"/>
    </source>
</evidence>
<reference evidence="3" key="1">
    <citation type="submission" date="2014-03" db="EMBL/GenBank/DDBJ databases">
        <authorList>
            <person name="Aksoy S."/>
            <person name="Warren W."/>
            <person name="Wilson R.K."/>
        </authorList>
    </citation>
    <scope>NUCLEOTIDE SEQUENCE [LARGE SCALE GENOMIC DNA]</scope>
    <source>
        <strain evidence="3">IAEA</strain>
    </source>
</reference>